<dbReference type="InterPro" id="IPR047655">
    <property type="entry name" value="Transpos_IS630-like"/>
</dbReference>
<dbReference type="InterPro" id="IPR009057">
    <property type="entry name" value="Homeodomain-like_sf"/>
</dbReference>
<dbReference type="Gene3D" id="3.30.420.10">
    <property type="entry name" value="Ribonuclease H-like superfamily/Ribonuclease H"/>
    <property type="match status" value="1"/>
</dbReference>
<dbReference type="GO" id="GO:0003676">
    <property type="term" value="F:nucleic acid binding"/>
    <property type="evidence" value="ECO:0007669"/>
    <property type="project" value="InterPro"/>
</dbReference>
<sequence length="308" mass="34849">MPPPISDDLRQRIIAWREEGIPVKSIAELAGCKDRVVYKILATHRDTGGVRYPPSFRPRGRPRTLDNHDIDYISGLLAANPTLYLDEIQEKLASARGVDVSISTVSRTLNRLALSNKQVSKVAVERNEVLRATWVAAYGHIPKEYFVFLDESSVDDVTGQRQKGWSQIGRACVRRATFLRGQRYSILPALTVDGLIALDIFEGSVNKEKFIHWISTELAPLLNPYPGPRSVVVLDNCAIHHDAEIRRIIVDECDMNPIEQAFHTIKSWLRRNENRVARPEQRPWMIHQASLSVTPEKAVGYMINCGYS</sequence>
<keyword evidence="3" id="KW-1185">Reference proteome</keyword>
<protein>
    <submittedName>
        <fullName evidence="2">Transcription factor</fullName>
    </submittedName>
</protein>
<dbReference type="PANTHER" id="PTHR46564:SF1">
    <property type="entry name" value="TRANSPOSASE"/>
    <property type="match status" value="1"/>
</dbReference>
<name>A0A2G8S092_9APHY</name>
<dbReference type="NCBIfam" id="NF033545">
    <property type="entry name" value="transpos_IS630"/>
    <property type="match status" value="1"/>
</dbReference>
<gene>
    <name evidence="2" type="ORF">GSI_10328</name>
</gene>
<dbReference type="AlphaFoldDB" id="A0A2G8S092"/>
<dbReference type="OrthoDB" id="2730708at2759"/>
<dbReference type="STRING" id="1077348.A0A2G8S092"/>
<organism evidence="2 3">
    <name type="scientific">Ganoderma sinense ZZ0214-1</name>
    <dbReference type="NCBI Taxonomy" id="1077348"/>
    <lineage>
        <taxon>Eukaryota</taxon>
        <taxon>Fungi</taxon>
        <taxon>Dikarya</taxon>
        <taxon>Basidiomycota</taxon>
        <taxon>Agaricomycotina</taxon>
        <taxon>Agaricomycetes</taxon>
        <taxon>Polyporales</taxon>
        <taxon>Polyporaceae</taxon>
        <taxon>Ganoderma</taxon>
    </lineage>
</organism>
<dbReference type="InterPro" id="IPR038717">
    <property type="entry name" value="Tc1-like_DDE_dom"/>
</dbReference>
<dbReference type="Proteomes" id="UP000230002">
    <property type="component" value="Unassembled WGS sequence"/>
</dbReference>
<dbReference type="PANTHER" id="PTHR46564">
    <property type="entry name" value="TRANSPOSASE"/>
    <property type="match status" value="1"/>
</dbReference>
<reference evidence="2 3" key="1">
    <citation type="journal article" date="2015" name="Sci. Rep.">
        <title>Chromosome-level genome map provides insights into diverse defense mechanisms in the medicinal fungus Ganoderma sinense.</title>
        <authorList>
            <person name="Zhu Y."/>
            <person name="Xu J."/>
            <person name="Sun C."/>
            <person name="Zhou S."/>
            <person name="Xu H."/>
            <person name="Nelson D.R."/>
            <person name="Qian J."/>
            <person name="Song J."/>
            <person name="Luo H."/>
            <person name="Xiang L."/>
            <person name="Li Y."/>
            <person name="Xu Z."/>
            <person name="Ji A."/>
            <person name="Wang L."/>
            <person name="Lu S."/>
            <person name="Hayward A."/>
            <person name="Sun W."/>
            <person name="Li X."/>
            <person name="Schwartz D.C."/>
            <person name="Wang Y."/>
            <person name="Chen S."/>
        </authorList>
    </citation>
    <scope>NUCLEOTIDE SEQUENCE [LARGE SCALE GENOMIC DNA]</scope>
    <source>
        <strain evidence="2 3">ZZ0214-1</strain>
    </source>
</reference>
<proteinExistence type="predicted"/>
<feature type="domain" description="Tc1-like transposase DDE" evidence="1">
    <location>
        <begin position="146"/>
        <end position="272"/>
    </location>
</feature>
<comment type="caution">
    <text evidence="2">The sequence shown here is derived from an EMBL/GenBank/DDBJ whole genome shotgun (WGS) entry which is preliminary data.</text>
</comment>
<dbReference type="InterPro" id="IPR036397">
    <property type="entry name" value="RNaseH_sf"/>
</dbReference>
<evidence type="ECO:0000259" key="1">
    <source>
        <dbReference type="Pfam" id="PF13358"/>
    </source>
</evidence>
<dbReference type="EMBL" id="AYKW01000034">
    <property type="protein sequence ID" value="PIL27186.1"/>
    <property type="molecule type" value="Genomic_DNA"/>
</dbReference>
<dbReference type="Pfam" id="PF13358">
    <property type="entry name" value="DDE_3"/>
    <property type="match status" value="1"/>
</dbReference>
<accession>A0A2G8S092</accession>
<evidence type="ECO:0000313" key="3">
    <source>
        <dbReference type="Proteomes" id="UP000230002"/>
    </source>
</evidence>
<dbReference type="SUPFAM" id="SSF46689">
    <property type="entry name" value="Homeodomain-like"/>
    <property type="match status" value="1"/>
</dbReference>
<evidence type="ECO:0000313" key="2">
    <source>
        <dbReference type="EMBL" id="PIL27186.1"/>
    </source>
</evidence>